<evidence type="ECO:0000313" key="3">
    <source>
        <dbReference type="Proteomes" id="UP001218218"/>
    </source>
</evidence>
<dbReference type="Proteomes" id="UP001218218">
    <property type="component" value="Unassembled WGS sequence"/>
</dbReference>
<keyword evidence="3" id="KW-1185">Reference proteome</keyword>
<reference evidence="2" key="1">
    <citation type="submission" date="2023-03" db="EMBL/GenBank/DDBJ databases">
        <title>Massive genome expansion in bonnet fungi (Mycena s.s.) driven by repeated elements and novel gene families across ecological guilds.</title>
        <authorList>
            <consortium name="Lawrence Berkeley National Laboratory"/>
            <person name="Harder C.B."/>
            <person name="Miyauchi S."/>
            <person name="Viragh M."/>
            <person name="Kuo A."/>
            <person name="Thoen E."/>
            <person name="Andreopoulos B."/>
            <person name="Lu D."/>
            <person name="Skrede I."/>
            <person name="Drula E."/>
            <person name="Henrissat B."/>
            <person name="Morin E."/>
            <person name="Kohler A."/>
            <person name="Barry K."/>
            <person name="LaButti K."/>
            <person name="Morin E."/>
            <person name="Salamov A."/>
            <person name="Lipzen A."/>
            <person name="Mereny Z."/>
            <person name="Hegedus B."/>
            <person name="Baldrian P."/>
            <person name="Stursova M."/>
            <person name="Weitz H."/>
            <person name="Taylor A."/>
            <person name="Grigoriev I.V."/>
            <person name="Nagy L.G."/>
            <person name="Martin F."/>
            <person name="Kauserud H."/>
        </authorList>
    </citation>
    <scope>NUCLEOTIDE SEQUENCE</scope>
    <source>
        <strain evidence="2">CBHHK002</strain>
    </source>
</reference>
<dbReference type="EMBL" id="JARIHO010000050">
    <property type="protein sequence ID" value="KAJ7321636.1"/>
    <property type="molecule type" value="Genomic_DNA"/>
</dbReference>
<dbReference type="AlphaFoldDB" id="A0AAD6ZHI7"/>
<comment type="caution">
    <text evidence="2">The sequence shown here is derived from an EMBL/GenBank/DDBJ whole genome shotgun (WGS) entry which is preliminary data.</text>
</comment>
<feature type="compositionally biased region" description="Polar residues" evidence="1">
    <location>
        <begin position="200"/>
        <end position="211"/>
    </location>
</feature>
<feature type="region of interest" description="Disordered" evidence="1">
    <location>
        <begin position="105"/>
        <end position="133"/>
    </location>
</feature>
<evidence type="ECO:0000313" key="2">
    <source>
        <dbReference type="EMBL" id="KAJ7321636.1"/>
    </source>
</evidence>
<sequence>MPPKRTKLDPDTKAQRCKEASAHYRAKNPHLRNSARQRIAQLHSQVVDDKTKEVRHAQKLQVAAAYRERKRKKTAQAEEERRCQEHIEHELKRCTVKAKTRCTLGAHPPSDDELQLSPLPSPKEYHSESDVDSGGSARLWGPIHCPGRGPGVYTTIEQVNRCLRDFEGGLWAQASTWDGIVAKWKENCMHHHSHLIDLSPHSSMPSTPATRASSTLPDASDASLDASGDFLLSPHRIPPVLPCVAATDSSLLPQLQQELASACLDAAVSTAEAAAQRITGLVADAEAAVRRIGVHAEVTFGHLQRASSAARLIGEWADQALEVLAEARLTAEQALPDGQSANVQDD</sequence>
<evidence type="ECO:0000256" key="1">
    <source>
        <dbReference type="SAM" id="MobiDB-lite"/>
    </source>
</evidence>
<name>A0AAD6ZHI7_9AGAR</name>
<feature type="region of interest" description="Disordered" evidence="1">
    <location>
        <begin position="1"/>
        <end position="20"/>
    </location>
</feature>
<feature type="region of interest" description="Disordered" evidence="1">
    <location>
        <begin position="198"/>
        <end position="220"/>
    </location>
</feature>
<gene>
    <name evidence="2" type="ORF">DFH08DRAFT_970001</name>
</gene>
<proteinExistence type="predicted"/>
<protein>
    <submittedName>
        <fullName evidence="2">Uncharacterized protein</fullName>
    </submittedName>
</protein>
<organism evidence="2 3">
    <name type="scientific">Mycena albidolilacea</name>
    <dbReference type="NCBI Taxonomy" id="1033008"/>
    <lineage>
        <taxon>Eukaryota</taxon>
        <taxon>Fungi</taxon>
        <taxon>Dikarya</taxon>
        <taxon>Basidiomycota</taxon>
        <taxon>Agaricomycotina</taxon>
        <taxon>Agaricomycetes</taxon>
        <taxon>Agaricomycetidae</taxon>
        <taxon>Agaricales</taxon>
        <taxon>Marasmiineae</taxon>
        <taxon>Mycenaceae</taxon>
        <taxon>Mycena</taxon>
    </lineage>
</organism>
<accession>A0AAD6ZHI7</accession>